<organism evidence="1 2">
    <name type="scientific">Pseudobacteroides cellulosolvens ATCC 35603 = DSM 2933</name>
    <dbReference type="NCBI Taxonomy" id="398512"/>
    <lineage>
        <taxon>Bacteria</taxon>
        <taxon>Bacillati</taxon>
        <taxon>Bacillota</taxon>
        <taxon>Clostridia</taxon>
        <taxon>Eubacteriales</taxon>
        <taxon>Oscillospiraceae</taxon>
        <taxon>Pseudobacteroides</taxon>
    </lineage>
</organism>
<evidence type="ECO:0000313" key="2">
    <source>
        <dbReference type="Proteomes" id="UP000036923"/>
    </source>
</evidence>
<keyword evidence="2" id="KW-1185">Reference proteome</keyword>
<evidence type="ECO:0000313" key="1">
    <source>
        <dbReference type="EMBL" id="KNY25988.1"/>
    </source>
</evidence>
<dbReference type="EMBL" id="LGTC01000001">
    <property type="protein sequence ID" value="KNY25988.1"/>
    <property type="molecule type" value="Genomic_DNA"/>
</dbReference>
<sequence length="130" mass="14529">MGKSTNNFIQQSSSVNKSKNTPVVVEEGVNIHIKNSKGEIHIKDSKLAEELIQIVENSPKVIKTGTSCPFGNKVTIYKNQVIQKEFIIAEDGCNTIQRTDGTIIEIEKTLYKKIESALNNLNNSLNRINR</sequence>
<dbReference type="AlphaFoldDB" id="A0A0L6JJV5"/>
<reference evidence="2" key="1">
    <citation type="submission" date="2015-07" db="EMBL/GenBank/DDBJ databases">
        <title>Near-Complete Genome Sequence of the Cellulolytic Bacterium Bacteroides (Pseudobacteroides) cellulosolvens ATCC 35603.</title>
        <authorList>
            <person name="Dassa B."/>
            <person name="Utturkar S.M."/>
            <person name="Klingeman D.M."/>
            <person name="Hurt R.A."/>
            <person name="Keller M."/>
            <person name="Xu J."/>
            <person name="Reddy Y.H.K."/>
            <person name="Borovok I."/>
            <person name="Grinberg I.R."/>
            <person name="Lamed R."/>
            <person name="Zhivin O."/>
            <person name="Bayer E.A."/>
            <person name="Brown S.D."/>
        </authorList>
    </citation>
    <scope>NUCLEOTIDE SEQUENCE [LARGE SCALE GENOMIC DNA]</scope>
    <source>
        <strain evidence="2">DSM 2933</strain>
    </source>
</reference>
<comment type="caution">
    <text evidence="1">The sequence shown here is derived from an EMBL/GenBank/DDBJ whole genome shotgun (WGS) entry which is preliminary data.</text>
</comment>
<dbReference type="Proteomes" id="UP000036923">
    <property type="component" value="Unassembled WGS sequence"/>
</dbReference>
<protein>
    <submittedName>
        <fullName evidence="1">Uncharacterized protein</fullName>
    </submittedName>
</protein>
<proteinExistence type="predicted"/>
<name>A0A0L6JJV5_9FIRM</name>
<accession>A0A0L6JJV5</accession>
<gene>
    <name evidence="1" type="ORF">Bccel_1248</name>
</gene>